<organism evidence="6 7">
    <name type="scientific">Triplophysa tibetana</name>
    <dbReference type="NCBI Taxonomy" id="1572043"/>
    <lineage>
        <taxon>Eukaryota</taxon>
        <taxon>Metazoa</taxon>
        <taxon>Chordata</taxon>
        <taxon>Craniata</taxon>
        <taxon>Vertebrata</taxon>
        <taxon>Euteleostomi</taxon>
        <taxon>Actinopterygii</taxon>
        <taxon>Neopterygii</taxon>
        <taxon>Teleostei</taxon>
        <taxon>Ostariophysi</taxon>
        <taxon>Cypriniformes</taxon>
        <taxon>Nemacheilidae</taxon>
        <taxon>Triplophysa</taxon>
    </lineage>
</organism>
<dbReference type="EMBL" id="SOYY01000015">
    <property type="protein sequence ID" value="KAA0710922.1"/>
    <property type="molecule type" value="Genomic_DNA"/>
</dbReference>
<evidence type="ECO:0000313" key="7">
    <source>
        <dbReference type="Proteomes" id="UP000324632"/>
    </source>
</evidence>
<evidence type="ECO:0000256" key="1">
    <source>
        <dbReference type="ARBA" id="ARBA00004613"/>
    </source>
</evidence>
<proteinExistence type="inferred from homology"/>
<dbReference type="PROSITE" id="PS51257">
    <property type="entry name" value="PROKAR_LIPOPROTEIN"/>
    <property type="match status" value="1"/>
</dbReference>
<keyword evidence="3" id="KW-0964">Secreted</keyword>
<dbReference type="SUPFAM" id="SSF57501">
    <property type="entry name" value="Cystine-knot cytokines"/>
    <property type="match status" value="1"/>
</dbReference>
<evidence type="ECO:0000256" key="4">
    <source>
        <dbReference type="ARBA" id="ARBA00022729"/>
    </source>
</evidence>
<comment type="caution">
    <text evidence="6">The sequence shown here is derived from an EMBL/GenBank/DDBJ whole genome shotgun (WGS) entry which is preliminary data.</text>
</comment>
<feature type="chain" id="PRO_5022829699" evidence="5">
    <location>
        <begin position="29"/>
        <end position="145"/>
    </location>
</feature>
<dbReference type="AlphaFoldDB" id="A0A5A9NLN5"/>
<feature type="signal peptide" evidence="5">
    <location>
        <begin position="1"/>
        <end position="28"/>
    </location>
</feature>
<dbReference type="Proteomes" id="UP000324632">
    <property type="component" value="Chromosome 15"/>
</dbReference>
<comment type="subcellular location">
    <subcellularLocation>
        <location evidence="1">Secreted</location>
    </subcellularLocation>
</comment>
<dbReference type="Gene3D" id="2.10.90.10">
    <property type="entry name" value="Cystine-knot cytokines"/>
    <property type="match status" value="1"/>
</dbReference>
<keyword evidence="4 5" id="KW-0732">Signal</keyword>
<reference evidence="6 7" key="1">
    <citation type="journal article" date="2019" name="Mol. Ecol. Resour.">
        <title>Chromosome-level genome assembly of Triplophysa tibetana, a fish adapted to the harsh high-altitude environment of the Tibetan Plateau.</title>
        <authorList>
            <person name="Yang X."/>
            <person name="Liu H."/>
            <person name="Ma Z."/>
            <person name="Zou Y."/>
            <person name="Zou M."/>
            <person name="Mao Y."/>
            <person name="Li X."/>
            <person name="Wang H."/>
            <person name="Chen T."/>
            <person name="Wang W."/>
            <person name="Yang R."/>
        </authorList>
    </citation>
    <scope>NUCLEOTIDE SEQUENCE [LARGE SCALE GENOMIC DNA]</scope>
    <source>
        <strain evidence="6">TTIB1903HZAU</strain>
        <tissue evidence="6">Muscle</tissue>
    </source>
</reference>
<dbReference type="GO" id="GO:0005125">
    <property type="term" value="F:cytokine activity"/>
    <property type="evidence" value="ECO:0007669"/>
    <property type="project" value="InterPro"/>
</dbReference>
<protein>
    <submittedName>
        <fullName evidence="6">Interleukin-17A</fullName>
    </submittedName>
</protein>
<dbReference type="GO" id="GO:0005576">
    <property type="term" value="C:extracellular region"/>
    <property type="evidence" value="ECO:0007669"/>
    <property type="project" value="UniProtKB-SubCell"/>
</dbReference>
<gene>
    <name evidence="6" type="ORF">E1301_Tti002970</name>
</gene>
<dbReference type="Pfam" id="PF06083">
    <property type="entry name" value="IL17"/>
    <property type="match status" value="1"/>
</dbReference>
<accession>A0A5A9NLN5</accession>
<keyword evidence="7" id="KW-1185">Reference proteome</keyword>
<evidence type="ECO:0000256" key="2">
    <source>
        <dbReference type="ARBA" id="ARBA00007236"/>
    </source>
</evidence>
<sequence length="145" mass="16236">MAFKMVQSSFNATYMVLLGCVLVSLVSAKQGQKRICDTAFTISSDSVMPQAENADGNGNIHDRSLSPWTWIPKISSHRIPHVIFEAQCNTEYCSYPDSEVDERLNSIPIYQEMLVLKQDTQDRKCFRATFESVVVGCTCVQAKTS</sequence>
<evidence type="ECO:0000313" key="6">
    <source>
        <dbReference type="EMBL" id="KAA0710922.1"/>
    </source>
</evidence>
<name>A0A5A9NLN5_9TELE</name>
<dbReference type="InterPro" id="IPR029034">
    <property type="entry name" value="Cystine-knot_cytokine"/>
</dbReference>
<comment type="similarity">
    <text evidence="2">Belongs to the IL-17 family.</text>
</comment>
<evidence type="ECO:0000256" key="3">
    <source>
        <dbReference type="ARBA" id="ARBA00022525"/>
    </source>
</evidence>
<evidence type="ECO:0000256" key="5">
    <source>
        <dbReference type="SAM" id="SignalP"/>
    </source>
</evidence>
<dbReference type="InterPro" id="IPR010345">
    <property type="entry name" value="IL-17_fam"/>
</dbReference>